<evidence type="ECO:0000313" key="11">
    <source>
        <dbReference type="EMBL" id="CAG7816484.1"/>
    </source>
</evidence>
<evidence type="ECO:0000256" key="4">
    <source>
        <dbReference type="ARBA" id="ARBA00022989"/>
    </source>
</evidence>
<dbReference type="EMBL" id="CAJVCH010371111">
    <property type="protein sequence ID" value="CAG7816484.1"/>
    <property type="molecule type" value="Genomic_DNA"/>
</dbReference>
<evidence type="ECO:0000259" key="10">
    <source>
        <dbReference type="PROSITE" id="PS50262"/>
    </source>
</evidence>
<evidence type="ECO:0000256" key="2">
    <source>
        <dbReference type="ARBA" id="ARBA00010663"/>
    </source>
</evidence>
<dbReference type="InterPro" id="IPR000276">
    <property type="entry name" value="GPCR_Rhodpsn"/>
</dbReference>
<evidence type="ECO:0000256" key="3">
    <source>
        <dbReference type="ARBA" id="ARBA00022692"/>
    </source>
</evidence>
<evidence type="ECO:0000256" key="5">
    <source>
        <dbReference type="ARBA" id="ARBA00023040"/>
    </source>
</evidence>
<dbReference type="Pfam" id="PF00001">
    <property type="entry name" value="7tm_1"/>
    <property type="match status" value="1"/>
</dbReference>
<evidence type="ECO:0000313" key="12">
    <source>
        <dbReference type="Proteomes" id="UP000708208"/>
    </source>
</evidence>
<keyword evidence="8" id="KW-0807">Transducer</keyword>
<dbReference type="PROSITE" id="PS50262">
    <property type="entry name" value="G_PROTEIN_RECEP_F1_2"/>
    <property type="match status" value="1"/>
</dbReference>
<evidence type="ECO:0000256" key="6">
    <source>
        <dbReference type="ARBA" id="ARBA00023136"/>
    </source>
</evidence>
<proteinExistence type="inferred from homology"/>
<keyword evidence="12" id="KW-1185">Reference proteome</keyword>
<feature type="domain" description="G-protein coupled receptors family 1 profile" evidence="10">
    <location>
        <begin position="1"/>
        <end position="189"/>
    </location>
</feature>
<protein>
    <recommendedName>
        <fullName evidence="10">G-protein coupled receptors family 1 profile domain-containing protein</fullName>
    </recommendedName>
</protein>
<evidence type="ECO:0000256" key="8">
    <source>
        <dbReference type="ARBA" id="ARBA00023224"/>
    </source>
</evidence>
<dbReference type="PANTHER" id="PTHR45695">
    <property type="entry name" value="LEUCOKININ RECEPTOR-RELATED"/>
    <property type="match status" value="1"/>
</dbReference>
<feature type="transmembrane region" description="Helical" evidence="9">
    <location>
        <begin position="51"/>
        <end position="72"/>
    </location>
</feature>
<accession>A0A8J2L6I6</accession>
<feature type="transmembrane region" description="Helical" evidence="9">
    <location>
        <begin position="12"/>
        <end position="30"/>
    </location>
</feature>
<dbReference type="GO" id="GO:0004930">
    <property type="term" value="F:G protein-coupled receptor activity"/>
    <property type="evidence" value="ECO:0007669"/>
    <property type="project" value="UniProtKB-KW"/>
</dbReference>
<keyword evidence="6 9" id="KW-0472">Membrane</keyword>
<evidence type="ECO:0000256" key="7">
    <source>
        <dbReference type="ARBA" id="ARBA00023170"/>
    </source>
</evidence>
<comment type="subcellular location">
    <subcellularLocation>
        <location evidence="1">Membrane</location>
        <topology evidence="1">Multi-pass membrane protein</topology>
    </subcellularLocation>
</comment>
<dbReference type="Proteomes" id="UP000708208">
    <property type="component" value="Unassembled WGS sequence"/>
</dbReference>
<sequence>MVNKTGRIFDKIVTVSVSVSVLTLTFISVERWYAICFPLKFKATTSRAKRAIIAIWFISLTVDIPELIVLHAKPRTNLQVETIYFTQCVPDWGGVADITYCIFRIVLLYFLPLAFMSFAYYQIARVLWSSTNIPGDGARRLDTSLANGNTQVQYSTRREFPFYSPAIRIKTLWLLSFKVPLAENKKFKL</sequence>
<keyword evidence="5" id="KW-0297">G-protein coupled receptor</keyword>
<evidence type="ECO:0000256" key="1">
    <source>
        <dbReference type="ARBA" id="ARBA00004141"/>
    </source>
</evidence>
<keyword evidence="3 9" id="KW-0812">Transmembrane</keyword>
<gene>
    <name evidence="11" type="ORF">AFUS01_LOCUS27101</name>
</gene>
<dbReference type="PANTHER" id="PTHR45695:SF15">
    <property type="entry name" value="OPSIN RH2"/>
    <property type="match status" value="1"/>
</dbReference>
<evidence type="ECO:0000256" key="9">
    <source>
        <dbReference type="SAM" id="Phobius"/>
    </source>
</evidence>
<name>A0A8J2L6I6_9HEXA</name>
<feature type="transmembrane region" description="Helical" evidence="9">
    <location>
        <begin position="102"/>
        <end position="121"/>
    </location>
</feature>
<dbReference type="PROSITE" id="PS00237">
    <property type="entry name" value="G_PROTEIN_RECEP_F1_1"/>
    <property type="match status" value="1"/>
</dbReference>
<comment type="similarity">
    <text evidence="2">Belongs to the G-protein coupled receptor 1 family.</text>
</comment>
<dbReference type="InterPro" id="IPR017452">
    <property type="entry name" value="GPCR_Rhodpsn_7TM"/>
</dbReference>
<keyword evidence="4 9" id="KW-1133">Transmembrane helix</keyword>
<dbReference type="GO" id="GO:0005886">
    <property type="term" value="C:plasma membrane"/>
    <property type="evidence" value="ECO:0007669"/>
    <property type="project" value="TreeGrafter"/>
</dbReference>
<dbReference type="OrthoDB" id="5987936at2759"/>
<organism evidence="11 12">
    <name type="scientific">Allacma fusca</name>
    <dbReference type="NCBI Taxonomy" id="39272"/>
    <lineage>
        <taxon>Eukaryota</taxon>
        <taxon>Metazoa</taxon>
        <taxon>Ecdysozoa</taxon>
        <taxon>Arthropoda</taxon>
        <taxon>Hexapoda</taxon>
        <taxon>Collembola</taxon>
        <taxon>Symphypleona</taxon>
        <taxon>Sminthuridae</taxon>
        <taxon>Allacma</taxon>
    </lineage>
</organism>
<comment type="caution">
    <text evidence="11">The sequence shown here is derived from an EMBL/GenBank/DDBJ whole genome shotgun (WGS) entry which is preliminary data.</text>
</comment>
<dbReference type="SUPFAM" id="SSF81321">
    <property type="entry name" value="Family A G protein-coupled receptor-like"/>
    <property type="match status" value="1"/>
</dbReference>
<dbReference type="AlphaFoldDB" id="A0A8J2L6I6"/>
<reference evidence="11" key="1">
    <citation type="submission" date="2021-06" db="EMBL/GenBank/DDBJ databases">
        <authorList>
            <person name="Hodson N. C."/>
            <person name="Mongue J. A."/>
            <person name="Jaron S. K."/>
        </authorList>
    </citation>
    <scope>NUCLEOTIDE SEQUENCE</scope>
</reference>
<keyword evidence="7" id="KW-0675">Receptor</keyword>